<dbReference type="PROSITE" id="PS00893">
    <property type="entry name" value="NUDIX_BOX"/>
    <property type="match status" value="1"/>
</dbReference>
<dbReference type="PRINTS" id="PR00502">
    <property type="entry name" value="NUDIXFAMILY"/>
</dbReference>
<dbReference type="GO" id="GO:0016787">
    <property type="term" value="F:hydrolase activity"/>
    <property type="evidence" value="ECO:0007669"/>
    <property type="project" value="UniProtKB-KW"/>
</dbReference>
<dbReference type="InterPro" id="IPR020084">
    <property type="entry name" value="NUDIX_hydrolase_CS"/>
</dbReference>
<name>A0A0M1P778_9BACL</name>
<dbReference type="InterPro" id="IPR015797">
    <property type="entry name" value="NUDIX_hydrolase-like_dom_sf"/>
</dbReference>
<comment type="cofactor">
    <cofactor evidence="1">
        <name>Mg(2+)</name>
        <dbReference type="ChEBI" id="CHEBI:18420"/>
    </cofactor>
</comment>
<accession>A0A0M1P778</accession>
<keyword evidence="2 3" id="KW-0378">Hydrolase</keyword>
<evidence type="ECO:0000256" key="3">
    <source>
        <dbReference type="RuleBase" id="RU003476"/>
    </source>
</evidence>
<evidence type="ECO:0000256" key="2">
    <source>
        <dbReference type="ARBA" id="ARBA00022801"/>
    </source>
</evidence>
<protein>
    <recommendedName>
        <fullName evidence="4">Nudix hydrolase domain-containing protein</fullName>
    </recommendedName>
</protein>
<evidence type="ECO:0000259" key="4">
    <source>
        <dbReference type="PROSITE" id="PS51462"/>
    </source>
</evidence>
<dbReference type="AlphaFoldDB" id="A0A0M1P778"/>
<dbReference type="PANTHER" id="PTHR43046">
    <property type="entry name" value="GDP-MANNOSE MANNOSYL HYDROLASE"/>
    <property type="match status" value="1"/>
</dbReference>
<dbReference type="Pfam" id="PF00293">
    <property type="entry name" value="NUDIX"/>
    <property type="match status" value="1"/>
</dbReference>
<organism evidence="5 6">
    <name type="scientific">Paenibacillus solani</name>
    <dbReference type="NCBI Taxonomy" id="1705565"/>
    <lineage>
        <taxon>Bacteria</taxon>
        <taxon>Bacillati</taxon>
        <taxon>Bacillota</taxon>
        <taxon>Bacilli</taxon>
        <taxon>Bacillales</taxon>
        <taxon>Paenibacillaceae</taxon>
        <taxon>Paenibacillus</taxon>
    </lineage>
</organism>
<evidence type="ECO:0000313" key="5">
    <source>
        <dbReference type="EMBL" id="KOR90262.1"/>
    </source>
</evidence>
<evidence type="ECO:0000313" key="6">
    <source>
        <dbReference type="Proteomes" id="UP000036932"/>
    </source>
</evidence>
<dbReference type="SUPFAM" id="SSF55811">
    <property type="entry name" value="Nudix"/>
    <property type="match status" value="1"/>
</dbReference>
<dbReference type="Proteomes" id="UP000036932">
    <property type="component" value="Unassembled WGS sequence"/>
</dbReference>
<comment type="similarity">
    <text evidence="3">Belongs to the Nudix hydrolase family.</text>
</comment>
<proteinExistence type="inferred from homology"/>
<feature type="domain" description="Nudix hydrolase" evidence="4">
    <location>
        <begin position="4"/>
        <end position="129"/>
    </location>
</feature>
<evidence type="ECO:0000256" key="1">
    <source>
        <dbReference type="ARBA" id="ARBA00001946"/>
    </source>
</evidence>
<dbReference type="RefSeq" id="WP_054403205.1">
    <property type="nucleotide sequence ID" value="NZ_LIUT01000001.1"/>
</dbReference>
<sequence length="129" mass="15038">MVLEIPISVKGIMIDSEGKTLLLKNERKLWELPGGRIEEGEQPEDALKREVQEELGIEVTIKRLNDTWIYEVHKERYILIITFEVAYESAEVIRLNEEHIDMGWFSVAEIEQLNAADGYKNSIKKTMYK</sequence>
<dbReference type="InterPro" id="IPR000086">
    <property type="entry name" value="NUDIX_hydrolase_dom"/>
</dbReference>
<reference evidence="6" key="1">
    <citation type="submission" date="2015-08" db="EMBL/GenBank/DDBJ databases">
        <title>Genome sequencing project for genomic taxonomy and phylogenomics of Bacillus-like bacteria.</title>
        <authorList>
            <person name="Liu B."/>
            <person name="Wang J."/>
            <person name="Zhu Y."/>
            <person name="Liu G."/>
            <person name="Chen Q."/>
            <person name="Chen Z."/>
            <person name="Lan J."/>
            <person name="Che J."/>
            <person name="Ge C."/>
            <person name="Shi H."/>
            <person name="Pan Z."/>
            <person name="Liu X."/>
        </authorList>
    </citation>
    <scope>NUCLEOTIDE SEQUENCE [LARGE SCALE GENOMIC DNA]</scope>
    <source>
        <strain evidence="6">FJAT-22460</strain>
    </source>
</reference>
<gene>
    <name evidence="5" type="ORF">AM231_14730</name>
</gene>
<dbReference type="PROSITE" id="PS51462">
    <property type="entry name" value="NUDIX"/>
    <property type="match status" value="1"/>
</dbReference>
<dbReference type="PATRIC" id="fig|1705565.3.peg.4993"/>
<comment type="caution">
    <text evidence="5">The sequence shown here is derived from an EMBL/GenBank/DDBJ whole genome shotgun (WGS) entry which is preliminary data.</text>
</comment>
<dbReference type="CDD" id="cd04699">
    <property type="entry name" value="NUDIX_MutT_Nudt1"/>
    <property type="match status" value="1"/>
</dbReference>
<dbReference type="InterPro" id="IPR020476">
    <property type="entry name" value="Nudix_hydrolase"/>
</dbReference>
<dbReference type="OrthoDB" id="9816289at2"/>
<dbReference type="Gene3D" id="3.90.79.10">
    <property type="entry name" value="Nucleoside Triphosphate Pyrophosphohydrolase"/>
    <property type="match status" value="1"/>
</dbReference>
<dbReference type="PANTHER" id="PTHR43046:SF14">
    <property type="entry name" value="MUTT_NUDIX FAMILY PROTEIN"/>
    <property type="match status" value="1"/>
</dbReference>
<keyword evidence="6" id="KW-1185">Reference proteome</keyword>
<dbReference type="EMBL" id="LIUT01000001">
    <property type="protein sequence ID" value="KOR90262.1"/>
    <property type="molecule type" value="Genomic_DNA"/>
</dbReference>